<dbReference type="PANTHER" id="PTHR43123:SF4">
    <property type="entry name" value="POLYSACCHARIDE DEACETYLASE"/>
    <property type="match status" value="1"/>
</dbReference>
<comment type="caution">
    <text evidence="6">The sequence shown here is derived from an EMBL/GenBank/DDBJ whole genome shotgun (WGS) entry which is preliminary data.</text>
</comment>
<reference evidence="6 7" key="1">
    <citation type="submission" date="2020-07" db="EMBL/GenBank/DDBJ databases">
        <title>Bradyrhizobium diversity isolated from nodules of indigenous legumes of Western Australia.</title>
        <authorList>
            <person name="Klepa M.S."/>
        </authorList>
    </citation>
    <scope>NUCLEOTIDE SEQUENCE [LARGE SCALE GENOMIC DNA]</scope>
    <source>
        <strain evidence="6 7">CNPSo 4010</strain>
    </source>
</reference>
<evidence type="ECO:0000256" key="2">
    <source>
        <dbReference type="ARBA" id="ARBA00010973"/>
    </source>
</evidence>
<evidence type="ECO:0000256" key="4">
    <source>
        <dbReference type="ARBA" id="ARBA00032976"/>
    </source>
</evidence>
<feature type="domain" description="NodB homology" evidence="5">
    <location>
        <begin position="64"/>
        <end position="148"/>
    </location>
</feature>
<dbReference type="InterPro" id="IPR011330">
    <property type="entry name" value="Glyco_hydro/deAcase_b/a-brl"/>
</dbReference>
<protein>
    <recommendedName>
        <fullName evidence="3">Chitooligosaccharide deacetylase</fullName>
    </recommendedName>
    <alternativeName>
        <fullName evidence="4">Nodulation protein B</fullName>
    </alternativeName>
</protein>
<evidence type="ECO:0000259" key="5">
    <source>
        <dbReference type="Pfam" id="PF01522"/>
    </source>
</evidence>
<proteinExistence type="inferred from homology"/>
<sequence>MPWKQNYTISDEIGMKDSDIRWPDGKCCCFSVVVDLSPASTPSGITAADLTHPTSLFGITVGLQNIMRLLRRYGLRATFVVPAVMAEIYPDRIKSIRDDGHEIAAGGWKHEDVSGLGPEQERERIARTTSTLERIVGSRPKGWFSLPRQQDAFAVGSVSDATIGLLIDAGYDYMGNGLADDAPHYWVADFVQAKALLTLPYHYSCDDQFFLMFPTEGTGLDRVNALKRNWLREFEAQYRRGRYFSLTVHPKGSGWGHHAEALEEVLAYITNFPGLWNATGAECADYWSATYPAKTHLRLSASIWQDYEGSLS</sequence>
<dbReference type="EMBL" id="JACCHP010000014">
    <property type="protein sequence ID" value="MBH5400280.1"/>
    <property type="molecule type" value="Genomic_DNA"/>
</dbReference>
<dbReference type="SUPFAM" id="SSF88713">
    <property type="entry name" value="Glycoside hydrolase/deacetylase"/>
    <property type="match status" value="1"/>
</dbReference>
<comment type="function">
    <text evidence="1">Is involved in generating a small heat-stable compound (Nod), an acylated oligomer of N-acetylglucosamine, that stimulates mitosis in various plant protoplasts.</text>
</comment>
<evidence type="ECO:0000313" key="7">
    <source>
        <dbReference type="Proteomes" id="UP000807370"/>
    </source>
</evidence>
<dbReference type="CDD" id="cd10916">
    <property type="entry name" value="CE4_PuuE_HpPgdA_like"/>
    <property type="match status" value="1"/>
</dbReference>
<evidence type="ECO:0000313" key="6">
    <source>
        <dbReference type="EMBL" id="MBH5400280.1"/>
    </source>
</evidence>
<gene>
    <name evidence="6" type="ORF">HZZ13_21140</name>
</gene>
<organism evidence="6 7">
    <name type="scientific">Bradyrhizobium agreste</name>
    <dbReference type="NCBI Taxonomy" id="2751811"/>
    <lineage>
        <taxon>Bacteria</taxon>
        <taxon>Pseudomonadati</taxon>
        <taxon>Pseudomonadota</taxon>
        <taxon>Alphaproteobacteria</taxon>
        <taxon>Hyphomicrobiales</taxon>
        <taxon>Nitrobacteraceae</taxon>
        <taxon>Bradyrhizobium</taxon>
    </lineage>
</organism>
<dbReference type="Gene3D" id="3.20.20.370">
    <property type="entry name" value="Glycoside hydrolase/deacetylase"/>
    <property type="match status" value="1"/>
</dbReference>
<dbReference type="Proteomes" id="UP000807370">
    <property type="component" value="Unassembled WGS sequence"/>
</dbReference>
<dbReference type="PANTHER" id="PTHR43123">
    <property type="entry name" value="POLYSACCHARIDE DEACETYLASE-RELATED"/>
    <property type="match status" value="1"/>
</dbReference>
<accession>A0ABS0PT60</accession>
<comment type="similarity">
    <text evidence="2">Belongs to the polysaccharide deacetylase family.</text>
</comment>
<name>A0ABS0PT60_9BRAD</name>
<keyword evidence="7" id="KW-1185">Reference proteome</keyword>
<evidence type="ECO:0000256" key="1">
    <source>
        <dbReference type="ARBA" id="ARBA00003236"/>
    </source>
</evidence>
<dbReference type="Pfam" id="PF01522">
    <property type="entry name" value="Polysacc_deac_1"/>
    <property type="match status" value="1"/>
</dbReference>
<evidence type="ECO:0000256" key="3">
    <source>
        <dbReference type="ARBA" id="ARBA00020071"/>
    </source>
</evidence>
<dbReference type="InterPro" id="IPR002509">
    <property type="entry name" value="NODB_dom"/>
</dbReference>